<gene>
    <name evidence="1" type="ORF">HA222_05400</name>
</gene>
<reference evidence="2" key="1">
    <citation type="journal article" date="2020" name="bioRxiv">
        <title>A rank-normalized archaeal taxonomy based on genome phylogeny resolves widespread incomplete and uneven classifications.</title>
        <authorList>
            <person name="Rinke C."/>
            <person name="Chuvochina M."/>
            <person name="Mussig A.J."/>
            <person name="Chaumeil P.-A."/>
            <person name="Waite D.W."/>
            <person name="Whitman W.B."/>
            <person name="Parks D.H."/>
            <person name="Hugenholtz P."/>
        </authorList>
    </citation>
    <scope>NUCLEOTIDE SEQUENCE [LARGE SCALE GENOMIC DNA]</scope>
</reference>
<comment type="caution">
    <text evidence="1">The sequence shown here is derived from an EMBL/GenBank/DDBJ whole genome shotgun (WGS) entry which is preliminary data.</text>
</comment>
<dbReference type="AlphaFoldDB" id="A0A7J4JWA8"/>
<protein>
    <recommendedName>
        <fullName evidence="3">KaiC-like domain-containing protein</fullName>
    </recommendedName>
</protein>
<dbReference type="Proteomes" id="UP000590964">
    <property type="component" value="Unassembled WGS sequence"/>
</dbReference>
<accession>A0A7J4JWA8</accession>
<dbReference type="EMBL" id="DUFW01000096">
    <property type="protein sequence ID" value="HIH22061.1"/>
    <property type="molecule type" value="Genomic_DNA"/>
</dbReference>
<proteinExistence type="predicted"/>
<evidence type="ECO:0000313" key="2">
    <source>
        <dbReference type="Proteomes" id="UP000590964"/>
    </source>
</evidence>
<evidence type="ECO:0000313" key="1">
    <source>
        <dbReference type="EMBL" id="HIH22061.1"/>
    </source>
</evidence>
<name>A0A7J4JWA8_9ARCH</name>
<dbReference type="Pfam" id="PF24336">
    <property type="entry name" value="DUF7504"/>
    <property type="match status" value="1"/>
</dbReference>
<organism evidence="1 2">
    <name type="scientific">Candidatus Iainarchaeum sp</name>
    <dbReference type="NCBI Taxonomy" id="3101447"/>
    <lineage>
        <taxon>Archaea</taxon>
        <taxon>Candidatus Iainarchaeota</taxon>
        <taxon>Candidatus Iainarchaeia</taxon>
        <taxon>Candidatus Iainarchaeales</taxon>
        <taxon>Candidatus Iainarchaeaceae</taxon>
        <taxon>Candidatus Iainarchaeum</taxon>
    </lineage>
</organism>
<dbReference type="InterPro" id="IPR055927">
    <property type="entry name" value="DUF7504"/>
</dbReference>
<sequence length="206" mass="23360">MAGKKESANNSGIRIEDITYSFKQLLERKLSELPENFSILLLVSGEEYSEVILALVEALGTDRQLKGVYLTANKQSEMLLQLFRKRIPKFDSKKMFFLDCVSKNLATQNIENAVECSPQNLIDLNIALNQALDVIEEGGFMILDSIATLAIYNDERTLKKFVKTVVEKCYSRKVKGIFICNNSKSMKELIEDIGPFFNQTIDSEKL</sequence>
<evidence type="ECO:0008006" key="3">
    <source>
        <dbReference type="Google" id="ProtNLM"/>
    </source>
</evidence>